<dbReference type="EMBL" id="CP007268">
    <property type="protein sequence ID" value="AHK80649.1"/>
    <property type="molecule type" value="Genomic_DNA"/>
</dbReference>
<protein>
    <recommendedName>
        <fullName evidence="2">Flagellar assembly protein T N-terminal domain-containing protein</fullName>
    </recommendedName>
</protein>
<organism evidence="3 4">
    <name type="scientific">Ectothiorhodospira haloalkaliphila</name>
    <dbReference type="NCBI Taxonomy" id="421628"/>
    <lineage>
        <taxon>Bacteria</taxon>
        <taxon>Pseudomonadati</taxon>
        <taxon>Pseudomonadota</taxon>
        <taxon>Gammaproteobacteria</taxon>
        <taxon>Chromatiales</taxon>
        <taxon>Ectothiorhodospiraceae</taxon>
        <taxon>Ectothiorhodospira</taxon>
    </lineage>
</organism>
<dbReference type="KEGG" id="hhc:M911_06455"/>
<name>W8KLL0_9GAMM</name>
<keyword evidence="1" id="KW-0732">Signal</keyword>
<evidence type="ECO:0000256" key="1">
    <source>
        <dbReference type="SAM" id="SignalP"/>
    </source>
</evidence>
<dbReference type="InterPro" id="IPR032370">
    <property type="entry name" value="FlgT_N"/>
</dbReference>
<dbReference type="HOGENOM" id="CLU_936172_0_0_6"/>
<feature type="domain" description="Flagellar assembly protein T N-terminal" evidence="2">
    <location>
        <begin position="23"/>
        <end position="103"/>
    </location>
</feature>
<dbReference type="RefSeq" id="WP_025281264.1">
    <property type="nucleotide sequence ID" value="NZ_CP007268.1"/>
</dbReference>
<proteinExistence type="predicted"/>
<reference evidence="4" key="2">
    <citation type="submission" date="2014-02" db="EMBL/GenBank/DDBJ databases">
        <title>Draft Genome Sequence of extremely halophilic bacteria Halorhodospira halochloris.</title>
        <authorList>
            <person name="Singh K.S."/>
        </authorList>
    </citation>
    <scope>NUCLEOTIDE SEQUENCE [LARGE SCALE GENOMIC DNA]</scope>
    <source>
        <strain evidence="4">A</strain>
    </source>
</reference>
<dbReference type="AlphaFoldDB" id="W8KLL0"/>
<dbReference type="OrthoDB" id="8778507at2"/>
<dbReference type="Pfam" id="PF16548">
    <property type="entry name" value="FlgT_N"/>
    <property type="match status" value="1"/>
</dbReference>
<evidence type="ECO:0000313" key="4">
    <source>
        <dbReference type="Proteomes" id="UP000019442"/>
    </source>
</evidence>
<dbReference type="Gene3D" id="3.30.1660.40">
    <property type="entry name" value="FlgT, N-terminal domain"/>
    <property type="match status" value="1"/>
</dbReference>
<gene>
    <name evidence="3" type="ORF">M911_06455</name>
</gene>
<dbReference type="Proteomes" id="UP000019442">
    <property type="component" value="Chromosome"/>
</dbReference>
<keyword evidence="4" id="KW-1185">Reference proteome</keyword>
<evidence type="ECO:0000313" key="3">
    <source>
        <dbReference type="EMBL" id="AHK80649.1"/>
    </source>
</evidence>
<feature type="signal peptide" evidence="1">
    <location>
        <begin position="1"/>
        <end position="18"/>
    </location>
</feature>
<evidence type="ECO:0000259" key="2">
    <source>
        <dbReference type="Pfam" id="PF16548"/>
    </source>
</evidence>
<reference evidence="3 4" key="1">
    <citation type="journal article" date="2014" name="J Genomics">
        <title>Draft Genome Sequence of the Extremely Halophilic Phototrophic Purple Sulfur Bacterium Halorhodospira halochloris.</title>
        <authorList>
            <person name="Singh K.S."/>
            <person name="Kirksey J."/>
            <person name="Hoff W.D."/>
            <person name="Deole R."/>
        </authorList>
    </citation>
    <scope>NUCLEOTIDE SEQUENCE [LARGE SCALE GENOMIC DNA]</scope>
    <source>
        <strain evidence="3 4">A</strain>
    </source>
</reference>
<feature type="chain" id="PRO_5004910590" description="Flagellar assembly protein T N-terminal domain-containing protein" evidence="1">
    <location>
        <begin position="19"/>
        <end position="297"/>
    </location>
</feature>
<sequence length="297" mass="32836">MRLLALIVLMWLPGMAFGESFVADGVASTANQSVQEARREALKDALWSASAQSGITIRGEVGLHRGVVVSDESRFRIGTHISRYEVISEGQEGDFYRVKVRVDEVQTGCGALMGMRIGAVSFPLLKPHQNTLMGVAGVEMGVPNEILHRVGINTPLEVHRAAHRRLFFPLNGNLPNPRATEVRERVKMIAEDMEVDFLVAGIVLDIGYESVGILRNRHSRRAEVEIYLFEAGSGELMTQRRAARESRGDVLVASRVSFGSQRFYESDYGEGFGWVMDTLSQEILSTLDCPKRSGVAQ</sequence>
<dbReference type="InterPro" id="IPR038180">
    <property type="entry name" value="FlgT_N_sf"/>
</dbReference>
<dbReference type="Gene3D" id="3.40.50.10610">
    <property type="entry name" value="ABC-type transport auxiliary lipoprotein component"/>
    <property type="match status" value="1"/>
</dbReference>
<accession>W8KLL0</accession>